<dbReference type="Pfam" id="PF04547">
    <property type="entry name" value="Anoctamin"/>
    <property type="match status" value="1"/>
</dbReference>
<dbReference type="EMBL" id="BTGB01000001">
    <property type="protein sequence ID" value="GMM43810.1"/>
    <property type="molecule type" value="Genomic_DNA"/>
</dbReference>
<evidence type="ECO:0000256" key="4">
    <source>
        <dbReference type="ARBA" id="ARBA00023136"/>
    </source>
</evidence>
<protein>
    <submittedName>
        <fullName evidence="8">Ist2 protein</fullName>
    </submittedName>
</protein>
<gene>
    <name evidence="8" type="ORF">DAPK24_003850</name>
</gene>
<feature type="domain" description="Anoctamin alpha-beta plait" evidence="7">
    <location>
        <begin position="32"/>
        <end position="148"/>
    </location>
</feature>
<keyword evidence="4 5" id="KW-0472">Membrane</keyword>
<feature type="transmembrane region" description="Helical" evidence="5">
    <location>
        <begin position="576"/>
        <end position="596"/>
    </location>
</feature>
<keyword evidence="3 5" id="KW-1133">Transmembrane helix</keyword>
<comment type="caution">
    <text evidence="8">The sequence shown here is derived from an EMBL/GenBank/DDBJ whole genome shotgun (WGS) entry which is preliminary data.</text>
</comment>
<evidence type="ECO:0000256" key="2">
    <source>
        <dbReference type="ARBA" id="ARBA00022692"/>
    </source>
</evidence>
<dbReference type="Pfam" id="PF20877">
    <property type="entry name" value="Anoctamin_N"/>
    <property type="match status" value="1"/>
</dbReference>
<evidence type="ECO:0000259" key="7">
    <source>
        <dbReference type="Pfam" id="PF20877"/>
    </source>
</evidence>
<feature type="transmembrane region" description="Helical" evidence="5">
    <location>
        <begin position="440"/>
        <end position="462"/>
    </location>
</feature>
<evidence type="ECO:0000256" key="1">
    <source>
        <dbReference type="ARBA" id="ARBA00004141"/>
    </source>
</evidence>
<dbReference type="PANTHER" id="PTHR12308:SF73">
    <property type="entry name" value="ANOCTAMIN"/>
    <property type="match status" value="1"/>
</dbReference>
<keyword evidence="9" id="KW-1185">Reference proteome</keyword>
<feature type="domain" description="Anoctamin transmembrane" evidence="6">
    <location>
        <begin position="190"/>
        <end position="660"/>
    </location>
</feature>
<feature type="transmembrane region" description="Helical" evidence="5">
    <location>
        <begin position="368"/>
        <end position="394"/>
    </location>
</feature>
<dbReference type="InterPro" id="IPR049452">
    <property type="entry name" value="Anoctamin_TM"/>
</dbReference>
<dbReference type="PANTHER" id="PTHR12308">
    <property type="entry name" value="ANOCTAMIN"/>
    <property type="match status" value="1"/>
</dbReference>
<organism evidence="8 9">
    <name type="scientific">Pichia kluyveri</name>
    <name type="common">Yeast</name>
    <dbReference type="NCBI Taxonomy" id="36015"/>
    <lineage>
        <taxon>Eukaryota</taxon>
        <taxon>Fungi</taxon>
        <taxon>Dikarya</taxon>
        <taxon>Ascomycota</taxon>
        <taxon>Saccharomycotina</taxon>
        <taxon>Pichiomycetes</taxon>
        <taxon>Pichiales</taxon>
        <taxon>Pichiaceae</taxon>
        <taxon>Pichia</taxon>
    </lineage>
</organism>
<accession>A0AAV5QXC2</accession>
<dbReference type="GO" id="GO:0032541">
    <property type="term" value="C:cortical endoplasmic reticulum"/>
    <property type="evidence" value="ECO:0007669"/>
    <property type="project" value="TreeGrafter"/>
</dbReference>
<feature type="transmembrane region" description="Helical" evidence="5">
    <location>
        <begin position="325"/>
        <end position="348"/>
    </location>
</feature>
<dbReference type="InterPro" id="IPR007632">
    <property type="entry name" value="Anoctamin"/>
</dbReference>
<feature type="transmembrane region" description="Helical" evidence="5">
    <location>
        <begin position="288"/>
        <end position="313"/>
    </location>
</feature>
<name>A0AAV5QXC2_PICKL</name>
<dbReference type="GO" id="GO:0005254">
    <property type="term" value="F:chloride channel activity"/>
    <property type="evidence" value="ECO:0007669"/>
    <property type="project" value="TreeGrafter"/>
</dbReference>
<proteinExistence type="predicted"/>
<reference evidence="8 9" key="1">
    <citation type="journal article" date="2023" name="Elife">
        <title>Identification of key yeast species and microbe-microbe interactions impacting larval growth of Drosophila in the wild.</title>
        <authorList>
            <person name="Mure A."/>
            <person name="Sugiura Y."/>
            <person name="Maeda R."/>
            <person name="Honda K."/>
            <person name="Sakurai N."/>
            <person name="Takahashi Y."/>
            <person name="Watada M."/>
            <person name="Katoh T."/>
            <person name="Gotoh A."/>
            <person name="Gotoh Y."/>
            <person name="Taniguchi I."/>
            <person name="Nakamura K."/>
            <person name="Hayashi T."/>
            <person name="Katayama T."/>
            <person name="Uemura T."/>
            <person name="Hattori Y."/>
        </authorList>
    </citation>
    <scope>NUCLEOTIDE SEQUENCE [LARGE SCALE GENOMIC DNA]</scope>
    <source>
        <strain evidence="8 9">PK-24</strain>
    </source>
</reference>
<feature type="transmembrane region" description="Helical" evidence="5">
    <location>
        <begin position="206"/>
        <end position="225"/>
    </location>
</feature>
<feature type="transmembrane region" description="Helical" evidence="5">
    <location>
        <begin position="231"/>
        <end position="250"/>
    </location>
</feature>
<evidence type="ECO:0000256" key="3">
    <source>
        <dbReference type="ARBA" id="ARBA00022989"/>
    </source>
</evidence>
<dbReference type="GO" id="GO:0016020">
    <property type="term" value="C:membrane"/>
    <property type="evidence" value="ECO:0007669"/>
    <property type="project" value="UniProtKB-SubCell"/>
</dbReference>
<sequence length="695" mass="78879">MSQELKQRVNGSSEKSEVEFASKNSNLLEISPDFAIKVLFKHDPKKKATDLESEANLKILLTFLKINGFEVNVRPDTNTNYMILFITITETSFNKLVTVSNQIDSLFNVKENATSDEKISLAERLRLIYLKLTLPKSKGGCEIEVGKNNVVSILPVKHILNLEKETSSNWKNMGKMFRNDVRHKNVRFLKENLGTKYAIYYRFVQAYVSSVGCISLIGILAWYFFGNYSLIYAAANLVVGLTCYSCIYATEKKTERDWNLENIDKTQTVFLEDSELIPTWKTLIRQTAYIPITLLSATGLFSVQFLCFLLEIFITEIYQGPLQSILALIPTILVCVLVPVGTIIYGIISKQYLKFEKNPTKEDENKSLLIKMFVFNCLASYSPLLITAFIYLPVGYMLNPYLQTIQALVSRATSVHSYIPKISTLESQYQVNNLRMSSQIFYFMVINQVIGTFVEFVVPIVLSKVLNISKIASILGTPASAKTVDFKNVDDPEEHDFLEIVRADFLKPEISIDDDYRQHVLQYGFLMLFGPVWCLGALSCFVFGLVQQEGDYIKFIKLSKPAVGARSSSSQPWVSFMRYLLIIGSFVSIAITLMYNNNADDVNEISCYVNQTCVENTWYTIIFGSVASGILMQILVHSVETIVDKVYDDKENEDFQNEIKANSLFTSLTERSEEDESNLNIEDLLVKATQIQTSF</sequence>
<evidence type="ECO:0000313" key="9">
    <source>
        <dbReference type="Proteomes" id="UP001378960"/>
    </source>
</evidence>
<evidence type="ECO:0000259" key="6">
    <source>
        <dbReference type="Pfam" id="PF04547"/>
    </source>
</evidence>
<feature type="transmembrane region" description="Helical" evidence="5">
    <location>
        <begin position="523"/>
        <end position="546"/>
    </location>
</feature>
<dbReference type="AlphaFoldDB" id="A0AAV5QXC2"/>
<feature type="transmembrane region" description="Helical" evidence="5">
    <location>
        <begin position="616"/>
        <end position="636"/>
    </location>
</feature>
<evidence type="ECO:0000256" key="5">
    <source>
        <dbReference type="SAM" id="Phobius"/>
    </source>
</evidence>
<dbReference type="InterPro" id="IPR049456">
    <property type="entry name" value="Anoctamin_N_fung"/>
</dbReference>
<dbReference type="Proteomes" id="UP001378960">
    <property type="component" value="Unassembled WGS sequence"/>
</dbReference>
<comment type="subcellular location">
    <subcellularLocation>
        <location evidence="1">Membrane</location>
        <topology evidence="1">Multi-pass membrane protein</topology>
    </subcellularLocation>
</comment>
<keyword evidence="2 5" id="KW-0812">Transmembrane</keyword>
<evidence type="ECO:0000313" key="8">
    <source>
        <dbReference type="EMBL" id="GMM43810.1"/>
    </source>
</evidence>